<keyword evidence="4" id="KW-1185">Reference proteome</keyword>
<protein>
    <recommendedName>
        <fullName evidence="2">Hypervirulence associated protein TUDOR domain-containing protein</fullName>
    </recommendedName>
</protein>
<name>A0A507QMV7_MONPU</name>
<dbReference type="AlphaFoldDB" id="A0A507QMV7"/>
<dbReference type="InterPro" id="IPR021331">
    <property type="entry name" value="Hva1_TUDOR"/>
</dbReference>
<gene>
    <name evidence="3" type="ORF">MPDQ_003596</name>
</gene>
<evidence type="ECO:0000256" key="1">
    <source>
        <dbReference type="SAM" id="MobiDB-lite"/>
    </source>
</evidence>
<evidence type="ECO:0000259" key="2">
    <source>
        <dbReference type="Pfam" id="PF11160"/>
    </source>
</evidence>
<dbReference type="OrthoDB" id="2138648at2759"/>
<dbReference type="STRING" id="5098.A0A507QMV7"/>
<evidence type="ECO:0000313" key="3">
    <source>
        <dbReference type="EMBL" id="TQB68337.1"/>
    </source>
</evidence>
<comment type="caution">
    <text evidence="3">The sequence shown here is derived from an EMBL/GenBank/DDBJ whole genome shotgun (WGS) entry which is preliminary data.</text>
</comment>
<dbReference type="Proteomes" id="UP000319663">
    <property type="component" value="Unassembled WGS sequence"/>
</dbReference>
<reference evidence="3 4" key="1">
    <citation type="submission" date="2019-06" db="EMBL/GenBank/DDBJ databases">
        <title>Wine fermentation using esterase from Monascus purpureus.</title>
        <authorList>
            <person name="Geng C."/>
            <person name="Zhang Y."/>
        </authorList>
    </citation>
    <scope>NUCLEOTIDE SEQUENCE [LARGE SCALE GENOMIC DNA]</scope>
    <source>
        <strain evidence="3">HQ1</strain>
    </source>
</reference>
<feature type="domain" description="Hypervirulence associated protein TUDOR" evidence="2">
    <location>
        <begin position="17"/>
        <end position="71"/>
    </location>
</feature>
<dbReference type="Pfam" id="PF11160">
    <property type="entry name" value="Hva1_TUDOR"/>
    <property type="match status" value="1"/>
</dbReference>
<evidence type="ECO:0000313" key="4">
    <source>
        <dbReference type="Proteomes" id="UP000319663"/>
    </source>
</evidence>
<proteinExistence type="predicted"/>
<dbReference type="EMBL" id="VIFY01000226">
    <property type="protein sequence ID" value="TQB68337.1"/>
    <property type="molecule type" value="Genomic_DNA"/>
</dbReference>
<organism evidence="3 4">
    <name type="scientific">Monascus purpureus</name>
    <name type="common">Red mold</name>
    <name type="synonym">Monascus anka</name>
    <dbReference type="NCBI Taxonomy" id="5098"/>
    <lineage>
        <taxon>Eukaryota</taxon>
        <taxon>Fungi</taxon>
        <taxon>Dikarya</taxon>
        <taxon>Ascomycota</taxon>
        <taxon>Pezizomycotina</taxon>
        <taxon>Eurotiomycetes</taxon>
        <taxon>Eurotiomycetidae</taxon>
        <taxon>Eurotiales</taxon>
        <taxon>Aspergillaceae</taxon>
        <taxon>Monascus</taxon>
    </lineage>
</organism>
<accession>A0A507QMV7</accession>
<sequence length="74" mass="8532">MPTEDIKDRHGQNIREGDWVATQFPRGSRQGEVEAIAKDKSQAEHEGVNHPPRVIFRDRHGHRVANNPRTLEKK</sequence>
<feature type="region of interest" description="Disordered" evidence="1">
    <location>
        <begin position="26"/>
        <end position="74"/>
    </location>
</feature>
<feature type="compositionally biased region" description="Basic and acidic residues" evidence="1">
    <location>
        <begin position="29"/>
        <end position="48"/>
    </location>
</feature>
<dbReference type="Gene3D" id="2.30.30.1060">
    <property type="match status" value="1"/>
</dbReference>